<dbReference type="GO" id="GO:0006896">
    <property type="term" value="P:Golgi to vacuole transport"/>
    <property type="evidence" value="ECO:0007669"/>
    <property type="project" value="TreeGrafter"/>
</dbReference>
<dbReference type="InterPro" id="IPR008942">
    <property type="entry name" value="ENTH_VHS"/>
</dbReference>
<proteinExistence type="predicted"/>
<dbReference type="OrthoDB" id="2018246at2759"/>
<dbReference type="STRING" id="1198029.A0A1U7LU33"/>
<accession>A0A1U7LU33</accession>
<dbReference type="GO" id="GO:0043328">
    <property type="term" value="P:protein transport to vacuole involved in ubiquitin-dependent protein catabolic process via the multivesicular body sorting pathway"/>
    <property type="evidence" value="ECO:0007669"/>
    <property type="project" value="TreeGrafter"/>
</dbReference>
<comment type="caution">
    <text evidence="9">The sequence shown here is derived from an EMBL/GenBank/DDBJ whole genome shotgun (WGS) entry which is preliminary data.</text>
</comment>
<dbReference type="PANTHER" id="PTHR47180">
    <property type="entry name" value="ADP-RIBOSYLATION FACTOR-BINDING PROTEIN GGA1-RELATED"/>
    <property type="match status" value="1"/>
</dbReference>
<dbReference type="GO" id="GO:0043130">
    <property type="term" value="F:ubiquitin binding"/>
    <property type="evidence" value="ECO:0007669"/>
    <property type="project" value="InterPro"/>
</dbReference>
<organism evidence="9 10">
    <name type="scientific">Neolecta irregularis (strain DAH-3)</name>
    <dbReference type="NCBI Taxonomy" id="1198029"/>
    <lineage>
        <taxon>Eukaryota</taxon>
        <taxon>Fungi</taxon>
        <taxon>Dikarya</taxon>
        <taxon>Ascomycota</taxon>
        <taxon>Taphrinomycotina</taxon>
        <taxon>Neolectales</taxon>
        <taxon>Neolectaceae</taxon>
        <taxon>Neolecta</taxon>
    </lineage>
</organism>
<reference evidence="9 10" key="1">
    <citation type="submission" date="2016-04" db="EMBL/GenBank/DDBJ databases">
        <title>Evolutionary innovation and constraint leading to complex multicellularity in the Ascomycota.</title>
        <authorList>
            <person name="Cisse O."/>
            <person name="Nguyen A."/>
            <person name="Hewitt D.A."/>
            <person name="Jedd G."/>
            <person name="Stajich J.E."/>
        </authorList>
    </citation>
    <scope>NUCLEOTIDE SEQUENCE [LARGE SCALE GENOMIC DNA]</scope>
    <source>
        <strain evidence="9 10">DAH-3</strain>
    </source>
</reference>
<dbReference type="PROSITE" id="PS50179">
    <property type="entry name" value="VHS"/>
    <property type="match status" value="1"/>
</dbReference>
<dbReference type="Pfam" id="PF03127">
    <property type="entry name" value="GAT"/>
    <property type="match status" value="1"/>
</dbReference>
<dbReference type="GO" id="GO:0005829">
    <property type="term" value="C:cytosol"/>
    <property type="evidence" value="ECO:0007669"/>
    <property type="project" value="GOC"/>
</dbReference>
<evidence type="ECO:0000256" key="3">
    <source>
        <dbReference type="ARBA" id="ARBA00022927"/>
    </source>
</evidence>
<dbReference type="GO" id="GO:0006895">
    <property type="term" value="P:Golgi to endosome transport"/>
    <property type="evidence" value="ECO:0007669"/>
    <property type="project" value="UniProtKB-ARBA"/>
</dbReference>
<dbReference type="AlphaFoldDB" id="A0A1U7LU33"/>
<dbReference type="Gene3D" id="2.60.40.1230">
    <property type="match status" value="1"/>
</dbReference>
<evidence type="ECO:0000259" key="8">
    <source>
        <dbReference type="PROSITE" id="PS50909"/>
    </source>
</evidence>
<evidence type="ECO:0000256" key="4">
    <source>
        <dbReference type="ARBA" id="ARBA00023034"/>
    </source>
</evidence>
<dbReference type="Proteomes" id="UP000186594">
    <property type="component" value="Unassembled WGS sequence"/>
</dbReference>
<dbReference type="OMA" id="VNDRNPT"/>
<feature type="domain" description="VHS" evidence="6">
    <location>
        <begin position="1"/>
        <end position="87"/>
    </location>
</feature>
<dbReference type="InterPro" id="IPR038425">
    <property type="entry name" value="GAT_sf"/>
</dbReference>
<dbReference type="InterPro" id="IPR008152">
    <property type="entry name" value="Clathrin_a/b/g-adaptin_app_Ig"/>
</dbReference>
<dbReference type="Gene3D" id="1.20.58.160">
    <property type="match status" value="1"/>
</dbReference>
<gene>
    <name evidence="9" type="ORF">NEOLI_002103</name>
</gene>
<dbReference type="SMART" id="SM00809">
    <property type="entry name" value="Alpha_adaptinC2"/>
    <property type="match status" value="1"/>
</dbReference>
<dbReference type="Pfam" id="PF00790">
    <property type="entry name" value="VHS"/>
    <property type="match status" value="1"/>
</dbReference>
<evidence type="ECO:0000259" key="7">
    <source>
        <dbReference type="PROSITE" id="PS50180"/>
    </source>
</evidence>
<evidence type="ECO:0000259" key="6">
    <source>
        <dbReference type="PROSITE" id="PS50179"/>
    </source>
</evidence>
<keyword evidence="2" id="KW-0813">Transport</keyword>
<dbReference type="PROSITE" id="PS50180">
    <property type="entry name" value="GAE"/>
    <property type="match status" value="1"/>
</dbReference>
<sequence length="492" mass="54396">MAKLLDICVKNCGYPFHLQIATKDFLNELVRRFPEKPPARPSMIQLKILGLIEEWRRTICTSSRHKDDFGFIRDMHRLLHYKGYLFPEVSSNSTTVMNSENLKSADELEEEDRTVQSAKLQELIRRGTPADLAEANELMKIMTGYDELNRPDYRAEAAEVLWKLQRKASLLDEMLDGVRKGEVIGHGDVYEELADSLKSAQPKVQKMVSEETDDPEAVEKLLNLNDQINTTLSRYIAIKKGDYSSISSIGQGDSTGKYLSSADVASQLSLIDLDGSTDCTQSSISTQAPAIKNKASEDLLGLSFDGPAQSSWGQGGDISLGPSVIPTSTQNLPATMSRLNSTSSVSSFVTPSVSDSNSQLVGGGPSKVCFGFDFTDKQEVILFDQSPLYITSSVQKGQAQQPSLLVIKFTNISPIYEITQLSFQAAVSKKLSMQIETPNSQEIAPLQRDGIVQRIYINGLQSTDRELKLRWKITYIINAQQSENGGEFVLAV</sequence>
<dbReference type="CDD" id="cd14235">
    <property type="entry name" value="GAT_GGA_fungi"/>
    <property type="match status" value="1"/>
</dbReference>
<evidence type="ECO:0000313" key="10">
    <source>
        <dbReference type="Proteomes" id="UP000186594"/>
    </source>
</evidence>
<dbReference type="SMART" id="SM00288">
    <property type="entry name" value="VHS"/>
    <property type="match status" value="1"/>
</dbReference>
<dbReference type="InterPro" id="IPR002014">
    <property type="entry name" value="VHS_dom"/>
</dbReference>
<comment type="function">
    <text evidence="5">May play a role in the regulation of membrane traffic through the trans-Golgi network.</text>
</comment>
<keyword evidence="4" id="KW-0333">Golgi apparatus</keyword>
<protein>
    <submittedName>
        <fullName evidence="9">Putative ADP-ribosylation factor-binding protein</fullName>
    </submittedName>
</protein>
<dbReference type="EMBL" id="LXFE01000247">
    <property type="protein sequence ID" value="OLL26052.1"/>
    <property type="molecule type" value="Genomic_DNA"/>
</dbReference>
<dbReference type="GO" id="GO:0035091">
    <property type="term" value="F:phosphatidylinositol binding"/>
    <property type="evidence" value="ECO:0007669"/>
    <property type="project" value="InterPro"/>
</dbReference>
<dbReference type="InterPro" id="IPR004152">
    <property type="entry name" value="GAT_dom"/>
</dbReference>
<feature type="domain" description="GAE" evidence="7">
    <location>
        <begin position="375"/>
        <end position="492"/>
    </location>
</feature>
<keyword evidence="10" id="KW-1185">Reference proteome</keyword>
<comment type="subcellular location">
    <subcellularLocation>
        <location evidence="1">Golgi apparatus</location>
        <location evidence="1">trans-Golgi network</location>
    </subcellularLocation>
</comment>
<dbReference type="SUPFAM" id="SSF89009">
    <property type="entry name" value="GAT-like domain"/>
    <property type="match status" value="1"/>
</dbReference>
<feature type="domain" description="GAT" evidence="8">
    <location>
        <begin position="113"/>
        <end position="240"/>
    </location>
</feature>
<evidence type="ECO:0000256" key="5">
    <source>
        <dbReference type="ARBA" id="ARBA00053552"/>
    </source>
</evidence>
<dbReference type="InterPro" id="IPR013041">
    <property type="entry name" value="Clathrin_app_Ig-like_sf"/>
</dbReference>
<dbReference type="PROSITE" id="PS50909">
    <property type="entry name" value="GAT"/>
    <property type="match status" value="1"/>
</dbReference>
<evidence type="ECO:0000256" key="2">
    <source>
        <dbReference type="ARBA" id="ARBA00022448"/>
    </source>
</evidence>
<evidence type="ECO:0000256" key="1">
    <source>
        <dbReference type="ARBA" id="ARBA00004601"/>
    </source>
</evidence>
<dbReference type="GO" id="GO:0005802">
    <property type="term" value="C:trans-Golgi network"/>
    <property type="evidence" value="ECO:0007669"/>
    <property type="project" value="TreeGrafter"/>
</dbReference>
<keyword evidence="3" id="KW-0653">Protein transport</keyword>
<dbReference type="SUPFAM" id="SSF48464">
    <property type="entry name" value="ENTH/VHS domain"/>
    <property type="match status" value="1"/>
</dbReference>
<dbReference type="InterPro" id="IPR008153">
    <property type="entry name" value="GAE_dom"/>
</dbReference>
<dbReference type="Pfam" id="PF02883">
    <property type="entry name" value="Alpha_adaptinC2"/>
    <property type="match status" value="1"/>
</dbReference>
<dbReference type="FunFam" id="1.25.40.90:FF:000008">
    <property type="entry name" value="VHS domain protein"/>
    <property type="match status" value="1"/>
</dbReference>
<name>A0A1U7LU33_NEOID</name>
<dbReference type="Gene3D" id="1.25.40.90">
    <property type="match status" value="1"/>
</dbReference>
<evidence type="ECO:0000313" key="9">
    <source>
        <dbReference type="EMBL" id="OLL26052.1"/>
    </source>
</evidence>
<dbReference type="SUPFAM" id="SSF49348">
    <property type="entry name" value="Clathrin adaptor appendage domain"/>
    <property type="match status" value="1"/>
</dbReference>
<dbReference type="PANTHER" id="PTHR47180:SF1">
    <property type="entry name" value="ADP-RIBOSYLATION FACTOR-BINDING PROTEIN GGA1-RELATED"/>
    <property type="match status" value="1"/>
</dbReference>
<dbReference type="InterPro" id="IPR052653">
    <property type="entry name" value="ARF-binding"/>
</dbReference>